<dbReference type="AlphaFoldDB" id="R0M0F9"/>
<organism evidence="8 9">
    <name type="scientific">Nosema bombycis (strain CQ1 / CVCC 102059)</name>
    <name type="common">Microsporidian parasite</name>
    <name type="synonym">Pebrine of silkworm</name>
    <dbReference type="NCBI Taxonomy" id="578461"/>
    <lineage>
        <taxon>Eukaryota</taxon>
        <taxon>Fungi</taxon>
        <taxon>Fungi incertae sedis</taxon>
        <taxon>Microsporidia</taxon>
        <taxon>Nosematidae</taxon>
        <taxon>Nosema</taxon>
    </lineage>
</organism>
<dbReference type="VEuPathDB" id="MicrosporidiaDB:NBO_1116g0002"/>
<evidence type="ECO:0000256" key="6">
    <source>
        <dbReference type="ARBA" id="ARBA00023186"/>
    </source>
</evidence>
<comment type="function">
    <text evidence="1">Molecular chaperone; assists the folding of proteins upon ATP hydrolysis.</text>
</comment>
<dbReference type="GO" id="GO:0051082">
    <property type="term" value="F:unfolded protein binding"/>
    <property type="evidence" value="ECO:0007669"/>
    <property type="project" value="InterPro"/>
</dbReference>
<dbReference type="HOGENOM" id="CLU_008891_5_1_1"/>
<dbReference type="PROSITE" id="PS00750">
    <property type="entry name" value="TCP1_1"/>
    <property type="match status" value="1"/>
</dbReference>
<reference evidence="8 9" key="1">
    <citation type="journal article" date="2013" name="BMC Genomics">
        <title>Comparative genomics of parasitic silkworm microsporidia reveal an association between genome expansion and host adaptation.</title>
        <authorList>
            <person name="Pan G."/>
            <person name="Xu J."/>
            <person name="Li T."/>
            <person name="Xia Q."/>
            <person name="Liu S.L."/>
            <person name="Zhang G."/>
            <person name="Li S."/>
            <person name="Li C."/>
            <person name="Liu H."/>
            <person name="Yang L."/>
            <person name="Liu T."/>
            <person name="Zhang X."/>
            <person name="Wu Z."/>
            <person name="Fan W."/>
            <person name="Dang X."/>
            <person name="Xiang H."/>
            <person name="Tao M."/>
            <person name="Li Y."/>
            <person name="Hu J."/>
            <person name="Li Z."/>
            <person name="Lin L."/>
            <person name="Luo J."/>
            <person name="Geng L."/>
            <person name="Wang L."/>
            <person name="Long M."/>
            <person name="Wan Y."/>
            <person name="He N."/>
            <person name="Zhang Z."/>
            <person name="Lu C."/>
            <person name="Keeling P.J."/>
            <person name="Wang J."/>
            <person name="Xiang Z."/>
            <person name="Zhou Z."/>
        </authorList>
    </citation>
    <scope>NUCLEOTIDE SEQUENCE [LARGE SCALE GENOMIC DNA]</scope>
    <source>
        <strain evidence="9">CQ1 / CVCC 102059</strain>
    </source>
</reference>
<dbReference type="SUPFAM" id="SSF52029">
    <property type="entry name" value="GroEL apical domain-like"/>
    <property type="match status" value="1"/>
</dbReference>
<evidence type="ECO:0000256" key="3">
    <source>
        <dbReference type="ARBA" id="ARBA00011381"/>
    </source>
</evidence>
<keyword evidence="5 7" id="KW-0067">ATP-binding</keyword>
<evidence type="ECO:0000256" key="5">
    <source>
        <dbReference type="ARBA" id="ARBA00022840"/>
    </source>
</evidence>
<dbReference type="GO" id="GO:0016887">
    <property type="term" value="F:ATP hydrolysis activity"/>
    <property type="evidence" value="ECO:0007669"/>
    <property type="project" value="InterPro"/>
</dbReference>
<accession>R0M0F9</accession>
<dbReference type="InterPro" id="IPR027410">
    <property type="entry name" value="TCP-1-like_intermed_sf"/>
</dbReference>
<dbReference type="NCBIfam" id="NF041083">
    <property type="entry name" value="thermosome_beta"/>
    <property type="match status" value="1"/>
</dbReference>
<gene>
    <name evidence="8" type="primary">TCPA</name>
    <name evidence="8" type="ORF">NBO_1116g0002</name>
</gene>
<dbReference type="GO" id="GO:0005832">
    <property type="term" value="C:chaperonin-containing T-complex"/>
    <property type="evidence" value="ECO:0007669"/>
    <property type="project" value="UniProtKB-ARBA"/>
</dbReference>
<dbReference type="InterPro" id="IPR027409">
    <property type="entry name" value="GroEL-like_apical_dom_sf"/>
</dbReference>
<dbReference type="InterPro" id="IPR027413">
    <property type="entry name" value="GROEL-like_equatorial_sf"/>
</dbReference>
<dbReference type="Proteomes" id="UP000016927">
    <property type="component" value="Unassembled WGS sequence"/>
</dbReference>
<dbReference type="InterPro" id="IPR002423">
    <property type="entry name" value="Cpn60/GroEL/TCP-1"/>
</dbReference>
<dbReference type="InterPro" id="IPR017998">
    <property type="entry name" value="Chaperone_TCP-1"/>
</dbReference>
<dbReference type="InterPro" id="IPR002194">
    <property type="entry name" value="Chaperonin_TCP-1_CS"/>
</dbReference>
<comment type="subunit">
    <text evidence="3">Component of the T-complex protein 1 (TCP1) complex.</text>
</comment>
<name>R0M0F9_NOSB1</name>
<keyword evidence="9" id="KW-1185">Reference proteome</keyword>
<protein>
    <submittedName>
        <fullName evidence="8">T-complex protein 1 subunit alpha</fullName>
    </submittedName>
</protein>
<dbReference type="PRINTS" id="PR00304">
    <property type="entry name" value="TCOMPLEXTCP1"/>
</dbReference>
<dbReference type="Gene3D" id="3.30.260.10">
    <property type="entry name" value="TCP-1-like chaperonin intermediate domain"/>
    <property type="match status" value="1"/>
</dbReference>
<sequence length="542" mass="59662">MFNEISTNSILTGSTTYSGINASEKNTKSVMSVYNAIKSSFGPMGLDKMLVSATGDVNVTNDGATILQNMFIEDPAAKMLIDLATNQDKEVGDGTTSVVLMACGLIESGHKLIESGIHPSVVVSGFRMAFNESVHFIKNNIAKNIQNVDDNLLKQIIKTCIASKILKDENDHFSEMVLKSIRGIENKGKYEIENINILKHPGGSVSDSFYREAYAMNCYLASPEMNIITSKVKLLCLDMALQKYKLPLTAQIVVENPEEMEAIRMKEIEITKKLIKSIEKSGANVVLTSKGIDDLCTKLLVEAGIVAIKRCKINDLEVIAQQTGTIIYNNFYDDMLDDTIKQGDDLGKAIKFNNDYQLGTAESLKMETIGNDECVFLYGIKKKMASLILRGPNSQVLEEMHRSLNDALNIVKRTLENKFIVPGGGAIEVALSSILETFALAVNSKEHISIFKFSEVLLNIPKILAINAGLDPNEIISKVLKSQKELNSYYIGFDATTGEVTNNLEKGIVEPMINKLKALRAATEAAISILRINEIIIMPNRK</sequence>
<dbReference type="EMBL" id="KB910023">
    <property type="protein sequence ID" value="EOB11504.1"/>
    <property type="molecule type" value="Genomic_DNA"/>
</dbReference>
<evidence type="ECO:0000313" key="8">
    <source>
        <dbReference type="EMBL" id="EOB11504.1"/>
    </source>
</evidence>
<evidence type="ECO:0000313" key="9">
    <source>
        <dbReference type="Proteomes" id="UP000016927"/>
    </source>
</evidence>
<dbReference type="SMR" id="R0M0F9"/>
<dbReference type="OrthoDB" id="10248520at2759"/>
<dbReference type="STRING" id="578461.R0M0F9"/>
<dbReference type="InterPro" id="IPR053374">
    <property type="entry name" value="TCP-1_chaperonin"/>
</dbReference>
<dbReference type="PANTHER" id="PTHR11353">
    <property type="entry name" value="CHAPERONIN"/>
    <property type="match status" value="1"/>
</dbReference>
<dbReference type="Gene3D" id="1.10.560.10">
    <property type="entry name" value="GroEL-like equatorial domain"/>
    <property type="match status" value="1"/>
</dbReference>
<dbReference type="GO" id="GO:0005524">
    <property type="term" value="F:ATP binding"/>
    <property type="evidence" value="ECO:0007669"/>
    <property type="project" value="UniProtKB-KW"/>
</dbReference>
<evidence type="ECO:0000256" key="7">
    <source>
        <dbReference type="RuleBase" id="RU004187"/>
    </source>
</evidence>
<proteinExistence type="inferred from homology"/>
<dbReference type="GO" id="GO:0140662">
    <property type="term" value="F:ATP-dependent protein folding chaperone"/>
    <property type="evidence" value="ECO:0007669"/>
    <property type="project" value="InterPro"/>
</dbReference>
<dbReference type="SUPFAM" id="SSF54849">
    <property type="entry name" value="GroEL-intermediate domain like"/>
    <property type="match status" value="1"/>
</dbReference>
<evidence type="ECO:0000256" key="1">
    <source>
        <dbReference type="ARBA" id="ARBA00002912"/>
    </source>
</evidence>
<dbReference type="Pfam" id="PF00118">
    <property type="entry name" value="Cpn60_TCP1"/>
    <property type="match status" value="1"/>
</dbReference>
<dbReference type="OMA" id="RGPNDYQ"/>
<dbReference type="Gene3D" id="3.50.7.10">
    <property type="entry name" value="GroEL"/>
    <property type="match status" value="1"/>
</dbReference>
<comment type="similarity">
    <text evidence="2 7">Belongs to the TCP-1 chaperonin family.</text>
</comment>
<evidence type="ECO:0000256" key="2">
    <source>
        <dbReference type="ARBA" id="ARBA00008020"/>
    </source>
</evidence>
<keyword evidence="4 7" id="KW-0547">Nucleotide-binding</keyword>
<dbReference type="SUPFAM" id="SSF48592">
    <property type="entry name" value="GroEL equatorial domain-like"/>
    <property type="match status" value="1"/>
</dbReference>
<dbReference type="PROSITE" id="PS00995">
    <property type="entry name" value="TCP1_3"/>
    <property type="match status" value="1"/>
</dbReference>
<keyword evidence="6 7" id="KW-0143">Chaperone</keyword>
<evidence type="ECO:0000256" key="4">
    <source>
        <dbReference type="ARBA" id="ARBA00022741"/>
    </source>
</evidence>